<dbReference type="SUPFAM" id="SSF52172">
    <property type="entry name" value="CheY-like"/>
    <property type="match status" value="1"/>
</dbReference>
<keyword evidence="3" id="KW-0175">Coiled coil</keyword>
<dbReference type="Gene3D" id="3.40.50.2300">
    <property type="match status" value="1"/>
</dbReference>
<dbReference type="SMART" id="SM00448">
    <property type="entry name" value="REC"/>
    <property type="match status" value="1"/>
</dbReference>
<sequence length="373" mass="42012">MSYSILLIDDDEVNHDIAKTMLGETHEYFSAYNGEEALALFNERKYDAILLDVVMPGMNGYEVCKAIRNAPTNSQTPVLFVSSKDDVEDKLEGFKAGGDDYITKPFDVEELSFRIERLVKYSNEIDTLKVSCEVAEEVTMTAITSCSELGLCLEFIENSYQCNTLSDLSTAILTTCQNLHLHASVQLGLLGEFRDFSNCGAINPLESELLKKGRDSKTVINIEKRSFFNSAYCSLLIKNMPIDDEEKYGRFNDILALVVRGADARLKSLETNIKAIQAKNKGLRELSQVASKDLEDIELVFKNYNSACQELVERLIFDVEDSMMSFGVSDAQEQTLRETLDSAKDDLQQIQEHSEDMSATFNDFFIKLDKLID</sequence>
<dbReference type="AlphaFoldDB" id="A0A0C1QHH4"/>
<protein>
    <recommendedName>
        <fullName evidence="4">Response regulatory domain-containing protein</fullName>
    </recommendedName>
</protein>
<dbReference type="PANTHER" id="PTHR44591:SF3">
    <property type="entry name" value="RESPONSE REGULATORY DOMAIN-CONTAINING PROTEIN"/>
    <property type="match status" value="1"/>
</dbReference>
<dbReference type="PROSITE" id="PS50110">
    <property type="entry name" value="RESPONSE_REGULATORY"/>
    <property type="match status" value="1"/>
</dbReference>
<feature type="domain" description="Response regulatory" evidence="4">
    <location>
        <begin position="4"/>
        <end position="119"/>
    </location>
</feature>
<feature type="coiled-coil region" evidence="3">
    <location>
        <begin position="333"/>
        <end position="360"/>
    </location>
</feature>
<dbReference type="InterPro" id="IPR050595">
    <property type="entry name" value="Bact_response_regulator"/>
</dbReference>
<evidence type="ECO:0000256" key="1">
    <source>
        <dbReference type="ARBA" id="ARBA00022553"/>
    </source>
</evidence>
<evidence type="ECO:0000313" key="5">
    <source>
        <dbReference type="EMBL" id="KID58825.1"/>
    </source>
</evidence>
<dbReference type="EMBL" id="JWIC01000003">
    <property type="protein sequence ID" value="KID58825.1"/>
    <property type="molecule type" value="Genomic_DNA"/>
</dbReference>
<accession>A0A0C1QHH4</accession>
<keyword evidence="1 2" id="KW-0597">Phosphoprotein</keyword>
<comment type="caution">
    <text evidence="5">The sequence shown here is derived from an EMBL/GenBank/DDBJ whole genome shotgun (WGS) entry which is preliminary data.</text>
</comment>
<feature type="coiled-coil region" evidence="3">
    <location>
        <begin position="259"/>
        <end position="286"/>
    </location>
</feature>
<reference evidence="5 6" key="1">
    <citation type="submission" date="2014-12" db="EMBL/GenBank/DDBJ databases">
        <title>Draft Genome Sequence of Pseudoalteromonas luteoviolacea HI1.</title>
        <authorList>
            <person name="Asahina A.Y."/>
            <person name="Hadfield M.G."/>
        </authorList>
    </citation>
    <scope>NUCLEOTIDE SEQUENCE [LARGE SCALE GENOMIC DNA]</scope>
    <source>
        <strain evidence="5 6">HI1</strain>
    </source>
</reference>
<dbReference type="Pfam" id="PF00072">
    <property type="entry name" value="Response_reg"/>
    <property type="match status" value="1"/>
</dbReference>
<dbReference type="OrthoDB" id="5696993at2"/>
<dbReference type="GO" id="GO:0000160">
    <property type="term" value="P:phosphorelay signal transduction system"/>
    <property type="evidence" value="ECO:0007669"/>
    <property type="project" value="InterPro"/>
</dbReference>
<dbReference type="InterPro" id="IPR001789">
    <property type="entry name" value="Sig_transdc_resp-reg_receiver"/>
</dbReference>
<evidence type="ECO:0000256" key="2">
    <source>
        <dbReference type="PROSITE-ProRule" id="PRU00169"/>
    </source>
</evidence>
<organism evidence="5 6">
    <name type="scientific">Pseudoalteromonas luteoviolacea</name>
    <dbReference type="NCBI Taxonomy" id="43657"/>
    <lineage>
        <taxon>Bacteria</taxon>
        <taxon>Pseudomonadati</taxon>
        <taxon>Pseudomonadota</taxon>
        <taxon>Gammaproteobacteria</taxon>
        <taxon>Alteromonadales</taxon>
        <taxon>Pseudoalteromonadaceae</taxon>
        <taxon>Pseudoalteromonas</taxon>
    </lineage>
</organism>
<evidence type="ECO:0000259" key="4">
    <source>
        <dbReference type="PROSITE" id="PS50110"/>
    </source>
</evidence>
<dbReference type="Proteomes" id="UP000031327">
    <property type="component" value="Unassembled WGS sequence"/>
</dbReference>
<feature type="modified residue" description="4-aspartylphosphate" evidence="2">
    <location>
        <position position="52"/>
    </location>
</feature>
<gene>
    <name evidence="5" type="ORF">JF50_02930</name>
</gene>
<proteinExistence type="predicted"/>
<dbReference type="InterPro" id="IPR011006">
    <property type="entry name" value="CheY-like_superfamily"/>
</dbReference>
<dbReference type="PANTHER" id="PTHR44591">
    <property type="entry name" value="STRESS RESPONSE REGULATOR PROTEIN 1"/>
    <property type="match status" value="1"/>
</dbReference>
<dbReference type="RefSeq" id="WP_039607994.1">
    <property type="nucleotide sequence ID" value="NZ_JWIC01000003.1"/>
</dbReference>
<evidence type="ECO:0000256" key="3">
    <source>
        <dbReference type="SAM" id="Coils"/>
    </source>
</evidence>
<name>A0A0C1QHH4_9GAMM</name>
<evidence type="ECO:0000313" key="6">
    <source>
        <dbReference type="Proteomes" id="UP000031327"/>
    </source>
</evidence>
<dbReference type="CDD" id="cd17574">
    <property type="entry name" value="REC_OmpR"/>
    <property type="match status" value="1"/>
</dbReference>